<keyword evidence="1" id="KW-1133">Transmembrane helix</keyword>
<organism evidence="2 3">
    <name type="scientific">Panicum virgatum</name>
    <name type="common">Blackwell switchgrass</name>
    <dbReference type="NCBI Taxonomy" id="38727"/>
    <lineage>
        <taxon>Eukaryota</taxon>
        <taxon>Viridiplantae</taxon>
        <taxon>Streptophyta</taxon>
        <taxon>Embryophyta</taxon>
        <taxon>Tracheophyta</taxon>
        <taxon>Spermatophyta</taxon>
        <taxon>Magnoliopsida</taxon>
        <taxon>Liliopsida</taxon>
        <taxon>Poales</taxon>
        <taxon>Poaceae</taxon>
        <taxon>PACMAD clade</taxon>
        <taxon>Panicoideae</taxon>
        <taxon>Panicodae</taxon>
        <taxon>Paniceae</taxon>
        <taxon>Panicinae</taxon>
        <taxon>Panicum</taxon>
        <taxon>Panicum sect. Hiantes</taxon>
    </lineage>
</organism>
<proteinExistence type="predicted"/>
<dbReference type="AlphaFoldDB" id="A0A8T0W548"/>
<reference evidence="2" key="1">
    <citation type="submission" date="2020-05" db="EMBL/GenBank/DDBJ databases">
        <title>WGS assembly of Panicum virgatum.</title>
        <authorList>
            <person name="Lovell J.T."/>
            <person name="Jenkins J."/>
            <person name="Shu S."/>
            <person name="Juenger T.E."/>
            <person name="Schmutz J."/>
        </authorList>
    </citation>
    <scope>NUCLEOTIDE SEQUENCE</scope>
    <source>
        <strain evidence="2">AP13</strain>
    </source>
</reference>
<keyword evidence="3" id="KW-1185">Reference proteome</keyword>
<name>A0A8T0W548_PANVG</name>
<keyword evidence="1" id="KW-0472">Membrane</keyword>
<dbReference type="EMBL" id="CM029039">
    <property type="protein sequence ID" value="KAG2641737.1"/>
    <property type="molecule type" value="Genomic_DNA"/>
</dbReference>
<feature type="transmembrane region" description="Helical" evidence="1">
    <location>
        <begin position="12"/>
        <end position="34"/>
    </location>
</feature>
<comment type="caution">
    <text evidence="2">The sequence shown here is derived from an EMBL/GenBank/DDBJ whole genome shotgun (WGS) entry which is preliminary data.</text>
</comment>
<evidence type="ECO:0000313" key="2">
    <source>
        <dbReference type="EMBL" id="KAG2641737.1"/>
    </source>
</evidence>
<keyword evidence="1" id="KW-0812">Transmembrane</keyword>
<protein>
    <submittedName>
        <fullName evidence="2">Uncharacterized protein</fullName>
    </submittedName>
</protein>
<sequence length="204" mass="21202">MNFLREGAGVYLILSCRVVYTVVNVTTITGVVGAPSDDGHRALVPPAEVDLGFLVGWILLLLLLSAIGGDGVIPGVFDVRVSSPLTKAAELVSIILKLFIDVGSVLGGVLGDALWRSVSFSAFARWRRISSLVVGFTSGLSSSSPVRLEPFAGLRASFVGAGNLSAFSFSGIDGRRPMLVQGSRCTMGGPVMLTSAAYPKLGAS</sequence>
<accession>A0A8T0W548</accession>
<evidence type="ECO:0000256" key="1">
    <source>
        <dbReference type="SAM" id="Phobius"/>
    </source>
</evidence>
<feature type="transmembrane region" description="Helical" evidence="1">
    <location>
        <begin position="54"/>
        <end position="77"/>
    </location>
</feature>
<dbReference type="Proteomes" id="UP000823388">
    <property type="component" value="Chromosome 2K"/>
</dbReference>
<evidence type="ECO:0000313" key="3">
    <source>
        <dbReference type="Proteomes" id="UP000823388"/>
    </source>
</evidence>
<gene>
    <name evidence="2" type="ORF">PVAP13_2KG232700</name>
</gene>